<accession>A0ABW2IMA2</accession>
<evidence type="ECO:0000313" key="2">
    <source>
        <dbReference type="Proteomes" id="UP001596492"/>
    </source>
</evidence>
<reference evidence="2" key="1">
    <citation type="journal article" date="2019" name="Int. J. Syst. Evol. Microbiol.">
        <title>The Global Catalogue of Microorganisms (GCM) 10K type strain sequencing project: providing services to taxonomists for standard genome sequencing and annotation.</title>
        <authorList>
            <consortium name="The Broad Institute Genomics Platform"/>
            <consortium name="The Broad Institute Genome Sequencing Center for Infectious Disease"/>
            <person name="Wu L."/>
            <person name="Ma J."/>
        </authorList>
    </citation>
    <scope>NUCLEOTIDE SEQUENCE [LARGE SCALE GENOMIC DNA]</scope>
    <source>
        <strain evidence="2">CCUG 51308</strain>
    </source>
</reference>
<name>A0ABW2IMA2_9PROT</name>
<proteinExistence type="predicted"/>
<organism evidence="1 2">
    <name type="scientific">Hirschia litorea</name>
    <dbReference type="NCBI Taxonomy" id="1199156"/>
    <lineage>
        <taxon>Bacteria</taxon>
        <taxon>Pseudomonadati</taxon>
        <taxon>Pseudomonadota</taxon>
        <taxon>Alphaproteobacteria</taxon>
        <taxon>Hyphomonadales</taxon>
        <taxon>Hyphomonadaceae</taxon>
        <taxon>Hirschia</taxon>
    </lineage>
</organism>
<sequence>MKILPPKPNEFFGARIKINRANEHILDLKNIFEYYLKNDSYTLDVKKDKSGLNAIVLETNPLLPPNFPTHIGDTFHNLRTALDHVTSDIVGKKDKRSGFPIDASEEKFRKSPKLTVLSAASPAVYEYILHTLKPFGKRHPLVELSQCDNADKHRLLLPTFSITEVTNIQAVCSNQGQYKDITLSASNGNFVSGIATDANITITSEGVPTGELRFSSDHEFAGMPVLPTLNQLSQIVTNVVLEIQKIHFRT</sequence>
<dbReference type="Proteomes" id="UP001596492">
    <property type="component" value="Unassembled WGS sequence"/>
</dbReference>
<keyword evidence="2" id="KW-1185">Reference proteome</keyword>
<dbReference type="EMBL" id="JBHTBR010000005">
    <property type="protein sequence ID" value="MFC7291986.1"/>
    <property type="molecule type" value="Genomic_DNA"/>
</dbReference>
<dbReference type="RefSeq" id="WP_382167229.1">
    <property type="nucleotide sequence ID" value="NZ_JBHTBR010000005.1"/>
</dbReference>
<protein>
    <submittedName>
        <fullName evidence="1">Uncharacterized protein</fullName>
    </submittedName>
</protein>
<gene>
    <name evidence="1" type="ORF">ACFQS8_10195</name>
</gene>
<evidence type="ECO:0000313" key="1">
    <source>
        <dbReference type="EMBL" id="MFC7291986.1"/>
    </source>
</evidence>
<comment type="caution">
    <text evidence="1">The sequence shown here is derived from an EMBL/GenBank/DDBJ whole genome shotgun (WGS) entry which is preliminary data.</text>
</comment>